<feature type="transmembrane region" description="Helical" evidence="5">
    <location>
        <begin position="286"/>
        <end position="303"/>
    </location>
</feature>
<dbReference type="SUPFAM" id="SSF103481">
    <property type="entry name" value="Multidrug resistance efflux transporter EmrE"/>
    <property type="match status" value="2"/>
</dbReference>
<dbReference type="InterPro" id="IPR050638">
    <property type="entry name" value="AA-Vitamin_Transporters"/>
</dbReference>
<proteinExistence type="predicted"/>
<feature type="domain" description="EamA" evidence="6">
    <location>
        <begin position="165"/>
        <end position="300"/>
    </location>
</feature>
<gene>
    <name evidence="7" type="ORF">ARD30_16565</name>
    <name evidence="8" type="ORF">SAMN05660750_00846</name>
</gene>
<evidence type="ECO:0000259" key="6">
    <source>
        <dbReference type="Pfam" id="PF00892"/>
    </source>
</evidence>
<feature type="transmembrane region" description="Helical" evidence="5">
    <location>
        <begin position="203"/>
        <end position="224"/>
    </location>
</feature>
<feature type="transmembrane region" description="Helical" evidence="5">
    <location>
        <begin position="79"/>
        <end position="101"/>
    </location>
</feature>
<evidence type="ECO:0000256" key="3">
    <source>
        <dbReference type="ARBA" id="ARBA00022989"/>
    </source>
</evidence>
<evidence type="ECO:0000313" key="9">
    <source>
        <dbReference type="Proteomes" id="UP000051562"/>
    </source>
</evidence>
<dbReference type="STRING" id="53254.SAMN05660750_00846"/>
<evidence type="ECO:0000256" key="5">
    <source>
        <dbReference type="SAM" id="Phobius"/>
    </source>
</evidence>
<feature type="transmembrane region" description="Helical" evidence="5">
    <location>
        <begin position="163"/>
        <end position="183"/>
    </location>
</feature>
<protein>
    <submittedName>
        <fullName evidence="8">Permease of the drug/metabolite transporter (DMT) superfamily</fullName>
    </submittedName>
</protein>
<evidence type="ECO:0000313" key="8">
    <source>
        <dbReference type="EMBL" id="SKB46783.1"/>
    </source>
</evidence>
<feature type="transmembrane region" description="Helical" evidence="5">
    <location>
        <begin position="20"/>
        <end position="40"/>
    </location>
</feature>
<feature type="domain" description="EamA" evidence="6">
    <location>
        <begin position="21"/>
        <end position="152"/>
    </location>
</feature>
<dbReference type="InterPro" id="IPR000620">
    <property type="entry name" value="EamA_dom"/>
</dbReference>
<evidence type="ECO:0000256" key="4">
    <source>
        <dbReference type="ARBA" id="ARBA00023136"/>
    </source>
</evidence>
<keyword evidence="2 5" id="KW-0812">Transmembrane</keyword>
<dbReference type="AlphaFoldDB" id="A0A0Q3PIK9"/>
<keyword evidence="4 5" id="KW-0472">Membrane</keyword>
<sequence>MATIAPEAAAPQEPGRSFIAVNLLICSLLWGSSYLFIKLMSGDVPALAIAASRGLLGAGVLALWSLGRRRSPLPRRAEIIPWIVLGTTNGWLPNVLVAYALTQLASGPAAMIQAAGPLVVALIAHFAFSEERLSRRRLGGILLGMAGVALLIGPRLFEGGGTALSVLAMIGATLSYASANIYVRTVPSATGDPARLALGQQMLSGIIATTLTLAVLGPSAFAPLGNHLPAMLALGVFATAIPVTVFMRLIRAAGPTRAAMTGYLVPTVAVILGVIVLHEALELRQVLGGCIILAGVFLVTTAPRRVGAS</sequence>
<feature type="transmembrane region" description="Helical" evidence="5">
    <location>
        <begin position="46"/>
        <end position="67"/>
    </location>
</feature>
<dbReference type="RefSeq" id="WP_055729034.1">
    <property type="nucleotide sequence ID" value="NZ_FUYX01000002.1"/>
</dbReference>
<accession>A0A0Q3PIK9</accession>
<dbReference type="Proteomes" id="UP000051562">
    <property type="component" value="Unassembled WGS sequence"/>
</dbReference>
<keyword evidence="9" id="KW-1185">Reference proteome</keyword>
<feature type="transmembrane region" description="Helical" evidence="5">
    <location>
        <begin position="262"/>
        <end position="280"/>
    </location>
</feature>
<dbReference type="PANTHER" id="PTHR32322:SF9">
    <property type="entry name" value="AMINO-ACID METABOLITE EFFLUX PUMP-RELATED"/>
    <property type="match status" value="1"/>
</dbReference>
<feature type="transmembrane region" description="Helical" evidence="5">
    <location>
        <begin position="107"/>
        <end position="128"/>
    </location>
</feature>
<dbReference type="EMBL" id="LMAR01000046">
    <property type="protein sequence ID" value="KQK29590.1"/>
    <property type="molecule type" value="Genomic_DNA"/>
</dbReference>
<dbReference type="EMBL" id="FUYX01000002">
    <property type="protein sequence ID" value="SKB46783.1"/>
    <property type="molecule type" value="Genomic_DNA"/>
</dbReference>
<reference evidence="7 9" key="1">
    <citation type="submission" date="2015-10" db="EMBL/GenBank/DDBJ databases">
        <title>Draft genome of Bosea thiooxidans.</title>
        <authorList>
            <person name="Wang X."/>
        </authorList>
    </citation>
    <scope>NUCLEOTIDE SEQUENCE [LARGE SCALE GENOMIC DNA]</scope>
    <source>
        <strain evidence="7 9">CGMCC 9174</strain>
    </source>
</reference>
<organism evidence="7 9">
    <name type="scientific">Bosea thiooxidans</name>
    <dbReference type="NCBI Taxonomy" id="53254"/>
    <lineage>
        <taxon>Bacteria</taxon>
        <taxon>Pseudomonadati</taxon>
        <taxon>Pseudomonadota</taxon>
        <taxon>Alphaproteobacteria</taxon>
        <taxon>Hyphomicrobiales</taxon>
        <taxon>Boseaceae</taxon>
        <taxon>Bosea</taxon>
    </lineage>
</organism>
<reference evidence="8 10" key="2">
    <citation type="submission" date="2017-02" db="EMBL/GenBank/DDBJ databases">
        <authorList>
            <person name="Peterson S.W."/>
        </authorList>
    </citation>
    <scope>NUCLEOTIDE SEQUENCE [LARGE SCALE GENOMIC DNA]</scope>
    <source>
        <strain evidence="8 10">DSM 9653</strain>
    </source>
</reference>
<dbReference type="GO" id="GO:0016020">
    <property type="term" value="C:membrane"/>
    <property type="evidence" value="ECO:0007669"/>
    <property type="project" value="UniProtKB-SubCell"/>
</dbReference>
<evidence type="ECO:0000313" key="7">
    <source>
        <dbReference type="EMBL" id="KQK29590.1"/>
    </source>
</evidence>
<evidence type="ECO:0000256" key="2">
    <source>
        <dbReference type="ARBA" id="ARBA00022692"/>
    </source>
</evidence>
<dbReference type="Pfam" id="PF00892">
    <property type="entry name" value="EamA"/>
    <property type="match status" value="2"/>
</dbReference>
<keyword evidence="3 5" id="KW-1133">Transmembrane helix</keyword>
<name>A0A0Q3PIK9_9HYPH</name>
<evidence type="ECO:0000256" key="1">
    <source>
        <dbReference type="ARBA" id="ARBA00004141"/>
    </source>
</evidence>
<dbReference type="InterPro" id="IPR037185">
    <property type="entry name" value="EmrE-like"/>
</dbReference>
<dbReference type="Proteomes" id="UP000190130">
    <property type="component" value="Unassembled WGS sequence"/>
</dbReference>
<evidence type="ECO:0000313" key="10">
    <source>
        <dbReference type="Proteomes" id="UP000190130"/>
    </source>
</evidence>
<comment type="subcellular location">
    <subcellularLocation>
        <location evidence="1">Membrane</location>
        <topology evidence="1">Multi-pass membrane protein</topology>
    </subcellularLocation>
</comment>
<dbReference type="PANTHER" id="PTHR32322">
    <property type="entry name" value="INNER MEMBRANE TRANSPORTER"/>
    <property type="match status" value="1"/>
</dbReference>
<feature type="transmembrane region" description="Helical" evidence="5">
    <location>
        <begin position="140"/>
        <end position="157"/>
    </location>
</feature>
<feature type="transmembrane region" description="Helical" evidence="5">
    <location>
        <begin position="230"/>
        <end position="250"/>
    </location>
</feature>